<dbReference type="Proteomes" id="UP000032946">
    <property type="component" value="Chromosome"/>
</dbReference>
<evidence type="ECO:0000313" key="2">
    <source>
        <dbReference type="Proteomes" id="UP000032946"/>
    </source>
</evidence>
<reference evidence="1 2" key="1">
    <citation type="submission" date="2014-02" db="EMBL/GenBank/DDBJ databases">
        <authorList>
            <person name="Genoscope - CEA"/>
        </authorList>
    </citation>
    <scope>NUCLEOTIDE SEQUENCE [LARGE SCALE GENOMIC DNA]</scope>
    <source>
        <strain evidence="1 2">PCC 8005</strain>
    </source>
</reference>
<accession>A0A9P1P0H9</accession>
<proteinExistence type="predicted"/>
<keyword evidence="2" id="KW-1185">Reference proteome</keyword>
<sequence length="53" mass="5840">MAENDGNGDRMMYNGRVQVCRWIRDTCIQTVVEAATGCSLQRFPSPSIPLPPG</sequence>
<organism evidence="1 2">
    <name type="scientific">Limnospira indica PCC 8005</name>
    <dbReference type="NCBI Taxonomy" id="376219"/>
    <lineage>
        <taxon>Bacteria</taxon>
        <taxon>Bacillati</taxon>
        <taxon>Cyanobacteriota</taxon>
        <taxon>Cyanophyceae</taxon>
        <taxon>Oscillatoriophycideae</taxon>
        <taxon>Oscillatoriales</taxon>
        <taxon>Sirenicapillariaceae</taxon>
        <taxon>Limnospira</taxon>
    </lineage>
</organism>
<name>A0A9P1P0H9_9CYAN</name>
<protein>
    <submittedName>
        <fullName evidence="1">Uncharacterized protein</fullName>
    </submittedName>
</protein>
<dbReference type="EMBL" id="FO818640">
    <property type="protein sequence ID" value="CDM94797.1"/>
    <property type="molecule type" value="Genomic_DNA"/>
</dbReference>
<evidence type="ECO:0000313" key="1">
    <source>
        <dbReference type="EMBL" id="CDM94797.1"/>
    </source>
</evidence>
<dbReference type="AlphaFoldDB" id="A0A9P1P0H9"/>
<gene>
    <name evidence="1" type="ORF">ARTHRO_30062</name>
</gene>